<feature type="non-terminal residue" evidence="3">
    <location>
        <position position="1"/>
    </location>
</feature>
<evidence type="ECO:0000313" key="4">
    <source>
        <dbReference type="Proteomes" id="UP001529510"/>
    </source>
</evidence>
<organism evidence="3 4">
    <name type="scientific">Cirrhinus mrigala</name>
    <name type="common">Mrigala</name>
    <dbReference type="NCBI Taxonomy" id="683832"/>
    <lineage>
        <taxon>Eukaryota</taxon>
        <taxon>Metazoa</taxon>
        <taxon>Chordata</taxon>
        <taxon>Craniata</taxon>
        <taxon>Vertebrata</taxon>
        <taxon>Euteleostomi</taxon>
        <taxon>Actinopterygii</taxon>
        <taxon>Neopterygii</taxon>
        <taxon>Teleostei</taxon>
        <taxon>Ostariophysi</taxon>
        <taxon>Cypriniformes</taxon>
        <taxon>Cyprinidae</taxon>
        <taxon>Labeoninae</taxon>
        <taxon>Labeonini</taxon>
        <taxon>Cirrhinus</taxon>
    </lineage>
</organism>
<dbReference type="Gene3D" id="2.60.40.10">
    <property type="entry name" value="Immunoglobulins"/>
    <property type="match status" value="1"/>
</dbReference>
<accession>A0ABD0N5P3</accession>
<feature type="domain" description="Immunoglobulin C1-set" evidence="2">
    <location>
        <begin position="5"/>
        <end position="73"/>
    </location>
</feature>
<evidence type="ECO:0000313" key="3">
    <source>
        <dbReference type="EMBL" id="KAL0157457.1"/>
    </source>
</evidence>
<gene>
    <name evidence="3" type="ORF">M9458_045533</name>
</gene>
<keyword evidence="1" id="KW-0732">Signal</keyword>
<dbReference type="InterPro" id="IPR013783">
    <property type="entry name" value="Ig-like_fold"/>
</dbReference>
<evidence type="ECO:0000256" key="1">
    <source>
        <dbReference type="SAM" id="SignalP"/>
    </source>
</evidence>
<dbReference type="Proteomes" id="UP001529510">
    <property type="component" value="Unassembled WGS sequence"/>
</dbReference>
<dbReference type="EMBL" id="JAMKFB020000023">
    <property type="protein sequence ID" value="KAL0157457.1"/>
    <property type="molecule type" value="Genomic_DNA"/>
</dbReference>
<dbReference type="SMART" id="SM00407">
    <property type="entry name" value="IGc1"/>
    <property type="match status" value="1"/>
</dbReference>
<dbReference type="PANTHER" id="PTHR19944">
    <property type="entry name" value="MHC CLASS II-RELATED"/>
    <property type="match status" value="1"/>
</dbReference>
<proteinExistence type="predicted"/>
<protein>
    <recommendedName>
        <fullName evidence="2">Immunoglobulin C1-set domain-containing protein</fullName>
    </recommendedName>
</protein>
<comment type="caution">
    <text evidence="3">The sequence shown here is derived from an EMBL/GenBank/DDBJ whole genome shotgun (WGS) entry which is preliminary data.</text>
</comment>
<feature type="chain" id="PRO_5044752311" description="Immunoglobulin C1-set domain-containing protein" evidence="1">
    <location>
        <begin position="19"/>
        <end position="100"/>
    </location>
</feature>
<dbReference type="InterPro" id="IPR050160">
    <property type="entry name" value="MHC/Immunoglobulin"/>
</dbReference>
<dbReference type="InterPro" id="IPR036179">
    <property type="entry name" value="Ig-like_dom_sf"/>
</dbReference>
<dbReference type="InterPro" id="IPR003597">
    <property type="entry name" value="Ig_C1-set"/>
</dbReference>
<dbReference type="AlphaFoldDB" id="A0ABD0N5P3"/>
<dbReference type="SUPFAM" id="SSF48726">
    <property type="entry name" value="Immunoglobulin"/>
    <property type="match status" value="1"/>
</dbReference>
<feature type="signal peptide" evidence="1">
    <location>
        <begin position="1"/>
        <end position="18"/>
    </location>
</feature>
<name>A0ABD0N5P3_CIRMR</name>
<reference evidence="3 4" key="1">
    <citation type="submission" date="2024-05" db="EMBL/GenBank/DDBJ databases">
        <title>Genome sequencing and assembly of Indian major carp, Cirrhinus mrigala (Hamilton, 1822).</title>
        <authorList>
            <person name="Mohindra V."/>
            <person name="Chowdhury L.M."/>
            <person name="Lal K."/>
            <person name="Jena J.K."/>
        </authorList>
    </citation>
    <scope>NUCLEOTIDE SEQUENCE [LARGE SCALE GENOMIC DNA]</scope>
    <source>
        <strain evidence="3">CM1030</strain>
        <tissue evidence="3">Blood</tissue>
    </source>
</reference>
<dbReference type="Pfam" id="PF07654">
    <property type="entry name" value="C1-set"/>
    <property type="match status" value="1"/>
</dbReference>
<sequence length="100" mass="11221">VSVAEVFLLFSHVGITLSWQKNGQDHDEDVDLGDLLPNDDGTFQRSSTLSVTPDEWKNNKFICVVGHQDKTQTANEIRTNGGKRNEMSELQIQLLNSFSD</sequence>
<keyword evidence="4" id="KW-1185">Reference proteome</keyword>
<evidence type="ECO:0000259" key="2">
    <source>
        <dbReference type="SMART" id="SM00407"/>
    </source>
</evidence>